<keyword evidence="4" id="KW-0808">Transferase</keyword>
<keyword evidence="5" id="KW-0547">Nucleotide-binding</keyword>
<sequence>MPKQQEDILITIVVASVFFILIGSFVLLIVFVFLRRQRKNREEKEEMRNRFEQTLLKTQLEIQEQAFAYISQEIHDNIGQILSLARLNLNTFGDAVPEAKFNQTDDLLGKAIKDLRDLSHNLQNNRIHNIGIIESIRQLLVSLEKTGRFSTSFHTSDHFHILDVNTDIIIYRMIQEIINNIIKHAAASKIDVSINNEAETTVVTISDNGIGFDTALLNEERSGIGLQNIINRAKTINATVDVKSAPGSGTTITLYIKPKSLLL</sequence>
<keyword evidence="8" id="KW-0902">Two-component regulatory system</keyword>
<evidence type="ECO:0000313" key="12">
    <source>
        <dbReference type="EMBL" id="NCI48602.1"/>
    </source>
</evidence>
<evidence type="ECO:0000256" key="9">
    <source>
        <dbReference type="SAM" id="Coils"/>
    </source>
</evidence>
<accession>A0ABW9ZND8</accession>
<feature type="domain" description="Histidine kinase" evidence="11">
    <location>
        <begin position="69"/>
        <end position="260"/>
    </location>
</feature>
<dbReference type="InterPro" id="IPR050482">
    <property type="entry name" value="Sensor_HK_TwoCompSys"/>
</dbReference>
<evidence type="ECO:0000256" key="1">
    <source>
        <dbReference type="ARBA" id="ARBA00000085"/>
    </source>
</evidence>
<dbReference type="EMBL" id="JAACJS010000002">
    <property type="protein sequence ID" value="NCI48602.1"/>
    <property type="molecule type" value="Genomic_DNA"/>
</dbReference>
<keyword evidence="9" id="KW-0175">Coiled coil</keyword>
<feature type="coiled-coil region" evidence="9">
    <location>
        <begin position="34"/>
        <end position="61"/>
    </location>
</feature>
<dbReference type="PROSITE" id="PS50109">
    <property type="entry name" value="HIS_KIN"/>
    <property type="match status" value="1"/>
</dbReference>
<evidence type="ECO:0000313" key="13">
    <source>
        <dbReference type="Proteomes" id="UP000753802"/>
    </source>
</evidence>
<dbReference type="Pfam" id="PF02518">
    <property type="entry name" value="HATPase_c"/>
    <property type="match status" value="1"/>
</dbReference>
<keyword evidence="13" id="KW-1185">Reference proteome</keyword>
<protein>
    <recommendedName>
        <fullName evidence="2">histidine kinase</fullName>
        <ecNumber evidence="2">2.7.13.3</ecNumber>
    </recommendedName>
</protein>
<evidence type="ECO:0000256" key="6">
    <source>
        <dbReference type="ARBA" id="ARBA00022777"/>
    </source>
</evidence>
<proteinExistence type="predicted"/>
<dbReference type="SUPFAM" id="SSF55874">
    <property type="entry name" value="ATPase domain of HSP90 chaperone/DNA topoisomerase II/histidine kinase"/>
    <property type="match status" value="1"/>
</dbReference>
<dbReference type="EC" id="2.7.13.3" evidence="2"/>
<gene>
    <name evidence="12" type="ORF">GWC95_01615</name>
</gene>
<evidence type="ECO:0000256" key="3">
    <source>
        <dbReference type="ARBA" id="ARBA00022553"/>
    </source>
</evidence>
<dbReference type="RefSeq" id="WP_161816923.1">
    <property type="nucleotide sequence ID" value="NZ_JAACJS010000002.1"/>
</dbReference>
<dbReference type="Pfam" id="PF07730">
    <property type="entry name" value="HisKA_3"/>
    <property type="match status" value="1"/>
</dbReference>
<comment type="catalytic activity">
    <reaction evidence="1">
        <text>ATP + protein L-histidine = ADP + protein N-phospho-L-histidine.</text>
        <dbReference type="EC" id="2.7.13.3"/>
    </reaction>
</comment>
<evidence type="ECO:0000256" key="5">
    <source>
        <dbReference type="ARBA" id="ARBA00022741"/>
    </source>
</evidence>
<dbReference type="PANTHER" id="PTHR24421">
    <property type="entry name" value="NITRATE/NITRITE SENSOR PROTEIN NARX-RELATED"/>
    <property type="match status" value="1"/>
</dbReference>
<reference evidence="12 13" key="1">
    <citation type="submission" date="2020-01" db="EMBL/GenBank/DDBJ databases">
        <title>Genome analysis.</title>
        <authorList>
            <person name="Wu S."/>
            <person name="Wang G."/>
        </authorList>
    </citation>
    <scope>NUCLEOTIDE SEQUENCE [LARGE SCALE GENOMIC DNA]</scope>
    <source>
        <strain evidence="12 13">SYL130</strain>
    </source>
</reference>
<dbReference type="SMART" id="SM00387">
    <property type="entry name" value="HATPase_c"/>
    <property type="match status" value="1"/>
</dbReference>
<evidence type="ECO:0000256" key="4">
    <source>
        <dbReference type="ARBA" id="ARBA00022679"/>
    </source>
</evidence>
<dbReference type="InterPro" id="IPR011712">
    <property type="entry name" value="Sig_transdc_His_kin_sub3_dim/P"/>
</dbReference>
<name>A0ABW9ZND8_9BACT</name>
<evidence type="ECO:0000256" key="10">
    <source>
        <dbReference type="SAM" id="Phobius"/>
    </source>
</evidence>
<keyword evidence="10" id="KW-1133">Transmembrane helix</keyword>
<dbReference type="CDD" id="cd12087">
    <property type="entry name" value="TM_EGFR-like"/>
    <property type="match status" value="1"/>
</dbReference>
<keyword evidence="10" id="KW-0812">Transmembrane</keyword>
<evidence type="ECO:0000259" key="11">
    <source>
        <dbReference type="PROSITE" id="PS50109"/>
    </source>
</evidence>
<evidence type="ECO:0000256" key="2">
    <source>
        <dbReference type="ARBA" id="ARBA00012438"/>
    </source>
</evidence>
<keyword evidence="10" id="KW-0472">Membrane</keyword>
<evidence type="ECO:0000256" key="8">
    <source>
        <dbReference type="ARBA" id="ARBA00023012"/>
    </source>
</evidence>
<keyword evidence="7" id="KW-0067">ATP-binding</keyword>
<dbReference type="CDD" id="cd16917">
    <property type="entry name" value="HATPase_UhpB-NarQ-NarX-like"/>
    <property type="match status" value="1"/>
</dbReference>
<feature type="transmembrane region" description="Helical" evidence="10">
    <location>
        <begin position="12"/>
        <end position="34"/>
    </location>
</feature>
<dbReference type="PANTHER" id="PTHR24421:SF10">
    <property type="entry name" value="NITRATE_NITRITE SENSOR PROTEIN NARQ"/>
    <property type="match status" value="1"/>
</dbReference>
<dbReference type="InterPro" id="IPR036890">
    <property type="entry name" value="HATPase_C_sf"/>
</dbReference>
<dbReference type="InterPro" id="IPR005467">
    <property type="entry name" value="His_kinase_dom"/>
</dbReference>
<dbReference type="Proteomes" id="UP000753802">
    <property type="component" value="Unassembled WGS sequence"/>
</dbReference>
<organism evidence="12 13">
    <name type="scientific">Sediminibacterium roseum</name>
    <dbReference type="NCBI Taxonomy" id="1978412"/>
    <lineage>
        <taxon>Bacteria</taxon>
        <taxon>Pseudomonadati</taxon>
        <taxon>Bacteroidota</taxon>
        <taxon>Chitinophagia</taxon>
        <taxon>Chitinophagales</taxon>
        <taxon>Chitinophagaceae</taxon>
        <taxon>Sediminibacterium</taxon>
    </lineage>
</organism>
<evidence type="ECO:0000256" key="7">
    <source>
        <dbReference type="ARBA" id="ARBA00022840"/>
    </source>
</evidence>
<dbReference type="Gene3D" id="3.30.565.10">
    <property type="entry name" value="Histidine kinase-like ATPase, C-terminal domain"/>
    <property type="match status" value="1"/>
</dbReference>
<keyword evidence="3" id="KW-0597">Phosphoprotein</keyword>
<keyword evidence="6" id="KW-0418">Kinase</keyword>
<dbReference type="InterPro" id="IPR003594">
    <property type="entry name" value="HATPase_dom"/>
</dbReference>
<comment type="caution">
    <text evidence="12">The sequence shown here is derived from an EMBL/GenBank/DDBJ whole genome shotgun (WGS) entry which is preliminary data.</text>
</comment>